<sequence length="64" mass="7378">MTYHEKRLGSRSRPRLPLFLTPSFEAKRRNQRVAPLASGFASLESRPLLSAYLCRRLEIAPYNS</sequence>
<proteinExistence type="predicted"/>
<organism evidence="1">
    <name type="scientific">Rhizophora mucronata</name>
    <name type="common">Asiatic mangrove</name>
    <dbReference type="NCBI Taxonomy" id="61149"/>
    <lineage>
        <taxon>Eukaryota</taxon>
        <taxon>Viridiplantae</taxon>
        <taxon>Streptophyta</taxon>
        <taxon>Embryophyta</taxon>
        <taxon>Tracheophyta</taxon>
        <taxon>Spermatophyta</taxon>
        <taxon>Magnoliopsida</taxon>
        <taxon>eudicotyledons</taxon>
        <taxon>Gunneridae</taxon>
        <taxon>Pentapetalae</taxon>
        <taxon>rosids</taxon>
        <taxon>fabids</taxon>
        <taxon>Malpighiales</taxon>
        <taxon>Rhizophoraceae</taxon>
        <taxon>Rhizophora</taxon>
    </lineage>
</organism>
<dbReference type="EMBL" id="GGEC01065861">
    <property type="protein sequence ID" value="MBX46345.1"/>
    <property type="molecule type" value="Transcribed_RNA"/>
</dbReference>
<accession>A0A2P2NV36</accession>
<protein>
    <submittedName>
        <fullName evidence="1">Uncharacterized protein</fullName>
    </submittedName>
</protein>
<dbReference type="AlphaFoldDB" id="A0A2P2NV36"/>
<evidence type="ECO:0000313" key="1">
    <source>
        <dbReference type="EMBL" id="MBX46345.1"/>
    </source>
</evidence>
<name>A0A2P2NV36_RHIMU</name>
<reference evidence="1" key="1">
    <citation type="submission" date="2018-02" db="EMBL/GenBank/DDBJ databases">
        <title>Rhizophora mucronata_Transcriptome.</title>
        <authorList>
            <person name="Meera S.P."/>
            <person name="Sreeshan A."/>
            <person name="Augustine A."/>
        </authorList>
    </citation>
    <scope>NUCLEOTIDE SEQUENCE</scope>
    <source>
        <tissue evidence="1">Leaf</tissue>
    </source>
</reference>